<dbReference type="Pfam" id="PF00297">
    <property type="entry name" value="Ribosomal_L3"/>
    <property type="match status" value="1"/>
</dbReference>
<dbReference type="STRING" id="2754.EH55_12375"/>
<accession>A0A073IUG6</accession>
<dbReference type="InterPro" id="IPR019926">
    <property type="entry name" value="Ribosomal_uL3_CS"/>
</dbReference>
<dbReference type="Gene3D" id="2.40.30.10">
    <property type="entry name" value="Translation factors"/>
    <property type="match status" value="1"/>
</dbReference>
<dbReference type="FunFam" id="3.30.160.810:FF:000001">
    <property type="entry name" value="50S ribosomal protein L3"/>
    <property type="match status" value="1"/>
</dbReference>
<dbReference type="Proteomes" id="UP000027665">
    <property type="component" value="Unassembled WGS sequence"/>
</dbReference>
<dbReference type="PATRIC" id="fig|2754.20.peg.465"/>
<evidence type="ECO:0000256" key="3">
    <source>
        <dbReference type="ARBA" id="ARBA00022884"/>
    </source>
</evidence>
<comment type="similarity">
    <text evidence="1 7 8">Belongs to the universal ribosomal protein uL3 family.</text>
</comment>
<comment type="function">
    <text evidence="7 9">One of the primary rRNA binding proteins, it binds directly near the 3'-end of the 23S rRNA, where it nucleates assembly of the 50S subunit.</text>
</comment>
<sequence length="208" mass="22403">MSMGILGRKVGMTQVFDENGRAVPVTVIEAGPCTIVEIRTPEKNSYSAVQLGLGEVKPVKVTKPMKGYFEKQEVAPKRWLREFRVDDTSGYQVGQEITVSLFQNGELVDVIGVSKGKGYAGVLKRHGFGGTPASHGHSVTHRHPGSIGCSSYPGRVMKGRKMAGHMGSERVTTKNLKVFGVDEENNLILIAGPVPGAKNGLVMIRKTA</sequence>
<comment type="subunit">
    <text evidence="7 9">Part of the 50S ribosomal subunit. Forms a cluster with proteins L14 and L19.</text>
</comment>
<dbReference type="PANTHER" id="PTHR11229:SF16">
    <property type="entry name" value="LARGE RIBOSOMAL SUBUNIT PROTEIN UL3C"/>
    <property type="match status" value="1"/>
</dbReference>
<dbReference type="GO" id="GO:0003735">
    <property type="term" value="F:structural constituent of ribosome"/>
    <property type="evidence" value="ECO:0007669"/>
    <property type="project" value="UniProtKB-UniRule"/>
</dbReference>
<evidence type="ECO:0000256" key="6">
    <source>
        <dbReference type="ARBA" id="ARBA00035243"/>
    </source>
</evidence>
<dbReference type="InterPro" id="IPR009000">
    <property type="entry name" value="Transl_B-barrel_sf"/>
</dbReference>
<evidence type="ECO:0000256" key="1">
    <source>
        <dbReference type="ARBA" id="ARBA00006540"/>
    </source>
</evidence>
<dbReference type="GO" id="GO:0022625">
    <property type="term" value="C:cytosolic large ribosomal subunit"/>
    <property type="evidence" value="ECO:0007669"/>
    <property type="project" value="TreeGrafter"/>
</dbReference>
<keyword evidence="4 7" id="KW-0689">Ribosomal protein</keyword>
<evidence type="ECO:0000256" key="9">
    <source>
        <dbReference type="RuleBase" id="RU003906"/>
    </source>
</evidence>
<dbReference type="HAMAP" id="MF_01325_B">
    <property type="entry name" value="Ribosomal_uL3_B"/>
    <property type="match status" value="1"/>
</dbReference>
<evidence type="ECO:0000313" key="10">
    <source>
        <dbReference type="EMBL" id="KEJ93096.1"/>
    </source>
</evidence>
<evidence type="ECO:0000256" key="7">
    <source>
        <dbReference type="HAMAP-Rule" id="MF_01325"/>
    </source>
</evidence>
<evidence type="ECO:0000256" key="5">
    <source>
        <dbReference type="ARBA" id="ARBA00023274"/>
    </source>
</evidence>
<dbReference type="eggNOG" id="COG0087">
    <property type="taxonomic scope" value="Bacteria"/>
</dbReference>
<organism evidence="10 11">
    <name type="scientific">Synergistes jonesii</name>
    <dbReference type="NCBI Taxonomy" id="2754"/>
    <lineage>
        <taxon>Bacteria</taxon>
        <taxon>Thermotogati</taxon>
        <taxon>Synergistota</taxon>
        <taxon>Synergistia</taxon>
        <taxon>Synergistales</taxon>
        <taxon>Synergistaceae</taxon>
        <taxon>Synergistes</taxon>
    </lineage>
</organism>
<comment type="caution">
    <text evidence="10">The sequence shown here is derived from an EMBL/GenBank/DDBJ whole genome shotgun (WGS) entry which is preliminary data.</text>
</comment>
<dbReference type="NCBIfam" id="TIGR03625">
    <property type="entry name" value="L3_bact"/>
    <property type="match status" value="1"/>
</dbReference>
<dbReference type="AlphaFoldDB" id="A0A073IUG6"/>
<dbReference type="PROSITE" id="PS00474">
    <property type="entry name" value="RIBOSOMAL_L3"/>
    <property type="match status" value="1"/>
</dbReference>
<dbReference type="InterPro" id="IPR019927">
    <property type="entry name" value="Ribosomal_uL3_bac/org-type"/>
</dbReference>
<evidence type="ECO:0000256" key="4">
    <source>
        <dbReference type="ARBA" id="ARBA00022980"/>
    </source>
</evidence>
<protein>
    <recommendedName>
        <fullName evidence="6 7">Large ribosomal subunit protein uL3</fullName>
    </recommendedName>
</protein>
<dbReference type="EMBL" id="JMKI01000006">
    <property type="protein sequence ID" value="KEJ93096.1"/>
    <property type="molecule type" value="Genomic_DNA"/>
</dbReference>
<dbReference type="GO" id="GO:0019843">
    <property type="term" value="F:rRNA binding"/>
    <property type="evidence" value="ECO:0007669"/>
    <property type="project" value="UniProtKB-UniRule"/>
</dbReference>
<name>A0A073IUG6_9BACT</name>
<dbReference type="InterPro" id="IPR000597">
    <property type="entry name" value="Ribosomal_uL3"/>
</dbReference>
<dbReference type="FunFam" id="2.40.30.10:FF:000004">
    <property type="entry name" value="50S ribosomal protein L3"/>
    <property type="match status" value="1"/>
</dbReference>
<keyword evidence="2 7" id="KW-0699">rRNA-binding</keyword>
<dbReference type="GeneID" id="90982760"/>
<gene>
    <name evidence="7" type="primary">rplC</name>
    <name evidence="10" type="ORF">EH55_12375</name>
</gene>
<keyword evidence="3 7" id="KW-0694">RNA-binding</keyword>
<evidence type="ECO:0000313" key="11">
    <source>
        <dbReference type="Proteomes" id="UP000027665"/>
    </source>
</evidence>
<dbReference type="OrthoDB" id="9806135at2"/>
<reference evidence="10 11" key="1">
    <citation type="submission" date="2014-04" db="EMBL/GenBank/DDBJ databases">
        <title>Draft Genome Sequence of Synergistes jonesii.</title>
        <authorList>
            <person name="Coil D.A."/>
            <person name="Eisen J.A."/>
            <person name="Holland-Moritz H.E."/>
        </authorList>
    </citation>
    <scope>NUCLEOTIDE SEQUENCE [LARGE SCALE GENOMIC DNA]</scope>
    <source>
        <strain evidence="10 11">78-1</strain>
    </source>
</reference>
<keyword evidence="5 7" id="KW-0687">Ribonucleoprotein</keyword>
<evidence type="ECO:0000256" key="2">
    <source>
        <dbReference type="ARBA" id="ARBA00022730"/>
    </source>
</evidence>
<dbReference type="GO" id="GO:0006412">
    <property type="term" value="P:translation"/>
    <property type="evidence" value="ECO:0007669"/>
    <property type="project" value="UniProtKB-UniRule"/>
</dbReference>
<dbReference type="Gene3D" id="3.30.160.810">
    <property type="match status" value="1"/>
</dbReference>
<evidence type="ECO:0000256" key="8">
    <source>
        <dbReference type="RuleBase" id="RU003905"/>
    </source>
</evidence>
<dbReference type="SUPFAM" id="SSF50447">
    <property type="entry name" value="Translation proteins"/>
    <property type="match status" value="1"/>
</dbReference>
<keyword evidence="11" id="KW-1185">Reference proteome</keyword>
<dbReference type="RefSeq" id="WP_037974443.1">
    <property type="nucleotide sequence ID" value="NZ_CALIAO010000046.1"/>
</dbReference>
<proteinExistence type="inferred from homology"/>
<dbReference type="PANTHER" id="PTHR11229">
    <property type="entry name" value="50S RIBOSOMAL PROTEIN L3"/>
    <property type="match status" value="1"/>
</dbReference>